<protein>
    <submittedName>
        <fullName evidence="3">F-box-like protein</fullName>
    </submittedName>
    <submittedName>
        <fullName evidence="4">Putative F-box domain-containing protein</fullName>
    </submittedName>
</protein>
<dbReference type="PANTHER" id="PTHR31672">
    <property type="entry name" value="BNACNNG10540D PROTEIN"/>
    <property type="match status" value="1"/>
</dbReference>
<keyword evidence="6" id="KW-1185">Reference proteome</keyword>
<dbReference type="Gramene" id="rna8125">
    <property type="protein sequence ID" value="RHN72417.1"/>
    <property type="gene ID" value="gene8125"/>
</dbReference>
<dbReference type="EMBL" id="PSQE01000002">
    <property type="protein sequence ID" value="RHN72417.1"/>
    <property type="molecule type" value="Genomic_DNA"/>
</dbReference>
<name>G7IKG8_MEDTR</name>
<accession>G7IKG8</accession>
<dbReference type="Proteomes" id="UP000265566">
    <property type="component" value="Chromosome 2"/>
</dbReference>
<dbReference type="PaxDb" id="3880-AES64374"/>
<sequence>MMAEAMAEPPITILPKEVMIEILSRLDASNLLQLRCVCKLWNSLVVDRQVLKNHINKLFDEITVLLYKAEEHVNLHPVVPQEEDVEDVAEEEDEEEVEENEEEEKEEEEDAEEEGAEEEENEEEEEDTDQFMVAVAQLNNVVMLVPSLKDNLLVRLKGIKAFLRITLKSLKSSSSSSS</sequence>
<dbReference type="Pfam" id="PF12937">
    <property type="entry name" value="F-box-like"/>
    <property type="match status" value="1"/>
</dbReference>
<reference evidence="7" key="4">
    <citation type="journal article" date="2018" name="Nat. Plants">
        <title>Whole-genome landscape of Medicago truncatula symbiotic genes.</title>
        <authorList>
            <person name="Pecrix Y."/>
            <person name="Staton S.E."/>
            <person name="Sallet E."/>
            <person name="Lelandais-Briere C."/>
            <person name="Moreau S."/>
            <person name="Carrere S."/>
            <person name="Blein T."/>
            <person name="Jardinaud M.F."/>
            <person name="Latrasse D."/>
            <person name="Zouine M."/>
            <person name="Zahm M."/>
            <person name="Kreplak J."/>
            <person name="Mayjonade B."/>
            <person name="Satge C."/>
            <person name="Perez M."/>
            <person name="Cauet S."/>
            <person name="Marande W."/>
            <person name="Chantry-Darmon C."/>
            <person name="Lopez-Roques C."/>
            <person name="Bouchez O."/>
            <person name="Berard A."/>
            <person name="Debelle F."/>
            <person name="Munos S."/>
            <person name="Bendahmane A."/>
            <person name="Berges H."/>
            <person name="Niebel A."/>
            <person name="Buitink J."/>
            <person name="Frugier F."/>
            <person name="Benhamed M."/>
            <person name="Crespi M."/>
            <person name="Gouzy J."/>
            <person name="Gamas P."/>
        </authorList>
    </citation>
    <scope>NUCLEOTIDE SEQUENCE [LARGE SCALE GENOMIC DNA]</scope>
    <source>
        <strain evidence="7">cv. Jemalong A17</strain>
    </source>
</reference>
<dbReference type="InterPro" id="IPR001810">
    <property type="entry name" value="F-box_dom"/>
</dbReference>
<proteinExistence type="predicted"/>
<evidence type="ECO:0000313" key="4">
    <source>
        <dbReference type="EMBL" id="RHN72417.1"/>
    </source>
</evidence>
<dbReference type="EMBL" id="CM001218">
    <property type="protein sequence ID" value="AES64374.2"/>
    <property type="molecule type" value="Genomic_DNA"/>
</dbReference>
<dbReference type="SUPFAM" id="SSF81383">
    <property type="entry name" value="F-box domain"/>
    <property type="match status" value="1"/>
</dbReference>
<reference evidence="3 6" key="1">
    <citation type="journal article" date="2011" name="Nature">
        <title>The Medicago genome provides insight into the evolution of rhizobial symbioses.</title>
        <authorList>
            <person name="Young N.D."/>
            <person name="Debelle F."/>
            <person name="Oldroyd G.E."/>
            <person name="Geurts R."/>
            <person name="Cannon S.B."/>
            <person name="Udvardi M.K."/>
            <person name="Benedito V.A."/>
            <person name="Mayer K.F."/>
            <person name="Gouzy J."/>
            <person name="Schoof H."/>
            <person name="Van de Peer Y."/>
            <person name="Proost S."/>
            <person name="Cook D.R."/>
            <person name="Meyers B.C."/>
            <person name="Spannagl M."/>
            <person name="Cheung F."/>
            <person name="De Mita S."/>
            <person name="Krishnakumar V."/>
            <person name="Gundlach H."/>
            <person name="Zhou S."/>
            <person name="Mudge J."/>
            <person name="Bharti A.K."/>
            <person name="Murray J.D."/>
            <person name="Naoumkina M.A."/>
            <person name="Rosen B."/>
            <person name="Silverstein K.A."/>
            <person name="Tang H."/>
            <person name="Rombauts S."/>
            <person name="Zhao P.X."/>
            <person name="Zhou P."/>
            <person name="Barbe V."/>
            <person name="Bardou P."/>
            <person name="Bechner M."/>
            <person name="Bellec A."/>
            <person name="Berger A."/>
            <person name="Berges H."/>
            <person name="Bidwell S."/>
            <person name="Bisseling T."/>
            <person name="Choisne N."/>
            <person name="Couloux A."/>
            <person name="Denny R."/>
            <person name="Deshpande S."/>
            <person name="Dai X."/>
            <person name="Doyle J.J."/>
            <person name="Dudez A.M."/>
            <person name="Farmer A.D."/>
            <person name="Fouteau S."/>
            <person name="Franken C."/>
            <person name="Gibelin C."/>
            <person name="Gish J."/>
            <person name="Goldstein S."/>
            <person name="Gonzalez A.J."/>
            <person name="Green P.J."/>
            <person name="Hallab A."/>
            <person name="Hartog M."/>
            <person name="Hua A."/>
            <person name="Humphray S.J."/>
            <person name="Jeong D.H."/>
            <person name="Jing Y."/>
            <person name="Jocker A."/>
            <person name="Kenton S.M."/>
            <person name="Kim D.J."/>
            <person name="Klee K."/>
            <person name="Lai H."/>
            <person name="Lang C."/>
            <person name="Lin S."/>
            <person name="Macmil S.L."/>
            <person name="Magdelenat G."/>
            <person name="Matthews L."/>
            <person name="McCorrison J."/>
            <person name="Monaghan E.L."/>
            <person name="Mun J.H."/>
            <person name="Najar F.Z."/>
            <person name="Nicholson C."/>
            <person name="Noirot C."/>
            <person name="O'Bleness M."/>
            <person name="Paule C.R."/>
            <person name="Poulain J."/>
            <person name="Prion F."/>
            <person name="Qin B."/>
            <person name="Qu C."/>
            <person name="Retzel E.F."/>
            <person name="Riddle C."/>
            <person name="Sallet E."/>
            <person name="Samain S."/>
            <person name="Samson N."/>
            <person name="Sanders I."/>
            <person name="Saurat O."/>
            <person name="Scarpelli C."/>
            <person name="Schiex T."/>
            <person name="Segurens B."/>
            <person name="Severin A.J."/>
            <person name="Sherrier D.J."/>
            <person name="Shi R."/>
            <person name="Sims S."/>
            <person name="Singer S.R."/>
            <person name="Sinharoy S."/>
            <person name="Sterck L."/>
            <person name="Viollet A."/>
            <person name="Wang B.B."/>
            <person name="Wang K."/>
            <person name="Wang M."/>
            <person name="Wang X."/>
            <person name="Warfsmann J."/>
            <person name="Weissenbach J."/>
            <person name="White D.D."/>
            <person name="White J.D."/>
            <person name="Wiley G.B."/>
            <person name="Wincker P."/>
            <person name="Xing Y."/>
            <person name="Yang L."/>
            <person name="Yao Z."/>
            <person name="Ying F."/>
            <person name="Zhai J."/>
            <person name="Zhou L."/>
            <person name="Zuber A."/>
            <person name="Denarie J."/>
            <person name="Dixon R.A."/>
            <person name="May G.D."/>
            <person name="Schwartz D.C."/>
            <person name="Rogers J."/>
            <person name="Quetier F."/>
            <person name="Town C.D."/>
            <person name="Roe B.A."/>
        </authorList>
    </citation>
    <scope>NUCLEOTIDE SEQUENCE [LARGE SCALE GENOMIC DNA]</scope>
    <source>
        <strain evidence="3">A17</strain>
        <strain evidence="5 6">cv. Jemalong A17</strain>
    </source>
</reference>
<reference evidence="4" key="5">
    <citation type="journal article" date="2018" name="Nat. Plants">
        <title>Whole-genome landscape of Medicago truncatula symbiotic genes.</title>
        <authorList>
            <person name="Pecrix Y."/>
            <person name="Gamas P."/>
            <person name="Carrere S."/>
        </authorList>
    </citation>
    <scope>NUCLEOTIDE SEQUENCE</scope>
    <source>
        <tissue evidence="4">Leaves</tissue>
    </source>
</reference>
<evidence type="ECO:0000313" key="6">
    <source>
        <dbReference type="Proteomes" id="UP000002051"/>
    </source>
</evidence>
<dbReference type="Gene3D" id="1.20.1280.50">
    <property type="match status" value="1"/>
</dbReference>
<dbReference type="EnsemblPlants" id="AES64374">
    <property type="protein sequence ID" value="AES64374"/>
    <property type="gene ID" value="MTR_2g021660"/>
</dbReference>
<evidence type="ECO:0000313" key="7">
    <source>
        <dbReference type="Proteomes" id="UP000265566"/>
    </source>
</evidence>
<dbReference type="AlphaFoldDB" id="G7IKG8"/>
<dbReference type="Proteomes" id="UP000002051">
    <property type="component" value="Chromosome 2"/>
</dbReference>
<gene>
    <name evidence="3" type="ordered locus">MTR_2g021660</name>
    <name evidence="4" type="ORF">MtrunA17_Chr2g0287421</name>
</gene>
<dbReference type="SMART" id="SM00256">
    <property type="entry name" value="FBOX"/>
    <property type="match status" value="1"/>
</dbReference>
<evidence type="ECO:0000259" key="2">
    <source>
        <dbReference type="PROSITE" id="PS50181"/>
    </source>
</evidence>
<evidence type="ECO:0000313" key="3">
    <source>
        <dbReference type="EMBL" id="AES64374.2"/>
    </source>
</evidence>
<feature type="domain" description="F-box" evidence="2">
    <location>
        <begin position="8"/>
        <end position="62"/>
    </location>
</feature>
<feature type="compositionally biased region" description="Acidic residues" evidence="1">
    <location>
        <begin position="81"/>
        <end position="128"/>
    </location>
</feature>
<feature type="region of interest" description="Disordered" evidence="1">
    <location>
        <begin position="77"/>
        <end position="128"/>
    </location>
</feature>
<dbReference type="HOGENOM" id="CLU_097329_0_0_1"/>
<organism evidence="3 6">
    <name type="scientific">Medicago truncatula</name>
    <name type="common">Barrel medic</name>
    <name type="synonym">Medicago tribuloides</name>
    <dbReference type="NCBI Taxonomy" id="3880"/>
    <lineage>
        <taxon>Eukaryota</taxon>
        <taxon>Viridiplantae</taxon>
        <taxon>Streptophyta</taxon>
        <taxon>Embryophyta</taxon>
        <taxon>Tracheophyta</taxon>
        <taxon>Spermatophyta</taxon>
        <taxon>Magnoliopsida</taxon>
        <taxon>eudicotyledons</taxon>
        <taxon>Gunneridae</taxon>
        <taxon>Pentapetalae</taxon>
        <taxon>rosids</taxon>
        <taxon>fabids</taxon>
        <taxon>Fabales</taxon>
        <taxon>Fabaceae</taxon>
        <taxon>Papilionoideae</taxon>
        <taxon>50 kb inversion clade</taxon>
        <taxon>NPAAA clade</taxon>
        <taxon>Hologalegina</taxon>
        <taxon>IRL clade</taxon>
        <taxon>Trifolieae</taxon>
        <taxon>Medicago</taxon>
    </lineage>
</organism>
<dbReference type="STRING" id="3880.G7IKG8"/>
<dbReference type="PROSITE" id="PS50181">
    <property type="entry name" value="FBOX"/>
    <property type="match status" value="1"/>
</dbReference>
<dbReference type="InterPro" id="IPR036047">
    <property type="entry name" value="F-box-like_dom_sf"/>
</dbReference>
<reference evidence="5" key="3">
    <citation type="submission" date="2015-04" db="UniProtKB">
        <authorList>
            <consortium name="EnsemblPlants"/>
        </authorList>
    </citation>
    <scope>IDENTIFICATION</scope>
    <source>
        <strain evidence="5">cv. Jemalong A17</strain>
    </source>
</reference>
<reference evidence="3 6" key="2">
    <citation type="journal article" date="2014" name="BMC Genomics">
        <title>An improved genome release (version Mt4.0) for the model legume Medicago truncatula.</title>
        <authorList>
            <person name="Tang H."/>
            <person name="Krishnakumar V."/>
            <person name="Bidwell S."/>
            <person name="Rosen B."/>
            <person name="Chan A."/>
            <person name="Zhou S."/>
            <person name="Gentzbittel L."/>
            <person name="Childs K.L."/>
            <person name="Yandell M."/>
            <person name="Gundlach H."/>
            <person name="Mayer K.F."/>
            <person name="Schwartz D.C."/>
            <person name="Town C.D."/>
        </authorList>
    </citation>
    <scope>GENOME REANNOTATION</scope>
    <source>
        <strain evidence="5 6">cv. Jemalong A17</strain>
    </source>
</reference>
<dbReference type="InterPro" id="IPR050796">
    <property type="entry name" value="SCF_F-box_component"/>
</dbReference>
<evidence type="ECO:0000256" key="1">
    <source>
        <dbReference type="SAM" id="MobiDB-lite"/>
    </source>
</evidence>
<evidence type="ECO:0000313" key="5">
    <source>
        <dbReference type="EnsemblPlants" id="AES64374"/>
    </source>
</evidence>